<name>A0AAJ1WVI3_9HYPH</name>
<dbReference type="AlphaFoldDB" id="A0AAJ1WVI3"/>
<dbReference type="EMBL" id="JAUSWL010000002">
    <property type="protein sequence ID" value="MDQ0542695.1"/>
    <property type="molecule type" value="Genomic_DNA"/>
</dbReference>
<protein>
    <submittedName>
        <fullName evidence="2">Anti-sigma factor RsiW</fullName>
    </submittedName>
</protein>
<comment type="caution">
    <text evidence="2">The sequence shown here is derived from an EMBL/GenBank/DDBJ whole genome shotgun (WGS) entry which is preliminary data.</text>
</comment>
<accession>A0AAJ1WVI3</accession>
<evidence type="ECO:0000313" key="3">
    <source>
        <dbReference type="Proteomes" id="UP001223420"/>
    </source>
</evidence>
<gene>
    <name evidence="2" type="ORF">QO001_001613</name>
</gene>
<dbReference type="Proteomes" id="UP001223420">
    <property type="component" value="Unassembled WGS sequence"/>
</dbReference>
<dbReference type="RefSeq" id="WP_043378361.1">
    <property type="nucleotide sequence ID" value="NZ_JAJALK010000003.1"/>
</dbReference>
<sequence>MRCREAAEQAGAFVDAEVSGRVRWRIRLHLATCRNCRRFVRQIALTRDALGRLPPPPLDAAREDELVAALREASR</sequence>
<dbReference type="InterPro" id="IPR027383">
    <property type="entry name" value="Znf_put"/>
</dbReference>
<evidence type="ECO:0000259" key="1">
    <source>
        <dbReference type="Pfam" id="PF13490"/>
    </source>
</evidence>
<dbReference type="Gene3D" id="1.10.10.1320">
    <property type="entry name" value="Anti-sigma factor, zinc-finger domain"/>
    <property type="match status" value="1"/>
</dbReference>
<dbReference type="InterPro" id="IPR041916">
    <property type="entry name" value="Anti_sigma_zinc_sf"/>
</dbReference>
<proteinExistence type="predicted"/>
<evidence type="ECO:0000313" key="2">
    <source>
        <dbReference type="EMBL" id="MDQ0542695.1"/>
    </source>
</evidence>
<dbReference type="Pfam" id="PF13490">
    <property type="entry name" value="zf-HC2"/>
    <property type="match status" value="1"/>
</dbReference>
<organism evidence="2 3">
    <name type="scientific">Methylobacterium brachiatum</name>
    <dbReference type="NCBI Taxonomy" id="269660"/>
    <lineage>
        <taxon>Bacteria</taxon>
        <taxon>Pseudomonadati</taxon>
        <taxon>Pseudomonadota</taxon>
        <taxon>Alphaproteobacteria</taxon>
        <taxon>Hyphomicrobiales</taxon>
        <taxon>Methylobacteriaceae</taxon>
        <taxon>Methylobacterium</taxon>
    </lineage>
</organism>
<feature type="domain" description="Putative zinc-finger" evidence="1">
    <location>
        <begin position="3"/>
        <end position="37"/>
    </location>
</feature>
<reference evidence="2" key="1">
    <citation type="submission" date="2023-07" db="EMBL/GenBank/DDBJ databases">
        <title>Genomic Encyclopedia of Type Strains, Phase IV (KMG-IV): sequencing the most valuable type-strain genomes for metagenomic binning, comparative biology and taxonomic classification.</title>
        <authorList>
            <person name="Goeker M."/>
        </authorList>
    </citation>
    <scope>NUCLEOTIDE SEQUENCE</scope>
    <source>
        <strain evidence="2">DSM 19569</strain>
    </source>
</reference>